<protein>
    <recommendedName>
        <fullName evidence="4">EF-hand domain-containing protein</fullName>
    </recommendedName>
</protein>
<reference evidence="7" key="1">
    <citation type="submission" date="2012-12" db="EMBL/GenBank/DDBJ databases">
        <authorList>
            <person name="Hellsten U."/>
            <person name="Grimwood J."/>
            <person name="Chapman J.A."/>
            <person name="Shapiro H."/>
            <person name="Aerts A."/>
            <person name="Otillar R.P."/>
            <person name="Terry A.Y."/>
            <person name="Boore J.L."/>
            <person name="Simakov O."/>
            <person name="Marletaz F."/>
            <person name="Cho S.-J."/>
            <person name="Edsinger-Gonzales E."/>
            <person name="Havlak P."/>
            <person name="Kuo D.-H."/>
            <person name="Larsson T."/>
            <person name="Lv J."/>
            <person name="Arendt D."/>
            <person name="Savage R."/>
            <person name="Osoegawa K."/>
            <person name="de Jong P."/>
            <person name="Lindberg D.R."/>
            <person name="Seaver E.C."/>
            <person name="Weisblat D.A."/>
            <person name="Putnam N.H."/>
            <person name="Grigoriev I.V."/>
            <person name="Rokhsar D.S."/>
        </authorList>
    </citation>
    <scope>NUCLEOTIDE SEQUENCE</scope>
    <source>
        <strain evidence="7">I ESC-2004</strain>
    </source>
</reference>
<feature type="compositionally biased region" description="Low complexity" evidence="3">
    <location>
        <begin position="360"/>
        <end position="374"/>
    </location>
</feature>
<gene>
    <name evidence="5" type="ORF">CAPTEDRAFT_228814</name>
</gene>
<dbReference type="SUPFAM" id="SSF47473">
    <property type="entry name" value="EF-hand"/>
    <property type="match status" value="1"/>
</dbReference>
<dbReference type="InterPro" id="IPR050230">
    <property type="entry name" value="CALM/Myosin/TropC-like"/>
</dbReference>
<feature type="compositionally biased region" description="Pro residues" evidence="3">
    <location>
        <begin position="310"/>
        <end position="322"/>
    </location>
</feature>
<feature type="domain" description="EF-hand" evidence="4">
    <location>
        <begin position="150"/>
        <end position="184"/>
    </location>
</feature>
<dbReference type="STRING" id="283909.R7URK2"/>
<dbReference type="CDD" id="cd00051">
    <property type="entry name" value="EFh"/>
    <property type="match status" value="2"/>
</dbReference>
<dbReference type="Pfam" id="PF13499">
    <property type="entry name" value="EF-hand_7"/>
    <property type="match status" value="2"/>
</dbReference>
<keyword evidence="1" id="KW-0677">Repeat</keyword>
<feature type="compositionally biased region" description="Low complexity" evidence="3">
    <location>
        <begin position="278"/>
        <end position="309"/>
    </location>
</feature>
<dbReference type="Gene3D" id="1.10.238.10">
    <property type="entry name" value="EF-hand"/>
    <property type="match status" value="3"/>
</dbReference>
<dbReference type="FunFam" id="1.10.238.10:FF:000178">
    <property type="entry name" value="Calmodulin-2 A"/>
    <property type="match status" value="1"/>
</dbReference>
<evidence type="ECO:0000313" key="6">
    <source>
        <dbReference type="EnsemblMetazoa" id="CapteP228814"/>
    </source>
</evidence>
<reference evidence="6" key="3">
    <citation type="submission" date="2015-06" db="UniProtKB">
        <authorList>
            <consortium name="EnsemblMetazoa"/>
        </authorList>
    </citation>
    <scope>IDENTIFICATION</scope>
</reference>
<dbReference type="GO" id="GO:0016460">
    <property type="term" value="C:myosin II complex"/>
    <property type="evidence" value="ECO:0007669"/>
    <property type="project" value="TreeGrafter"/>
</dbReference>
<dbReference type="InterPro" id="IPR002048">
    <property type="entry name" value="EF_hand_dom"/>
</dbReference>
<feature type="region of interest" description="Disordered" evidence="3">
    <location>
        <begin position="420"/>
        <end position="533"/>
    </location>
</feature>
<name>R7URK2_CAPTE</name>
<feature type="region of interest" description="Disordered" evidence="3">
    <location>
        <begin position="267"/>
        <end position="406"/>
    </location>
</feature>
<dbReference type="PANTHER" id="PTHR23048:SF0">
    <property type="entry name" value="CALMODULIN LIKE 3"/>
    <property type="match status" value="1"/>
</dbReference>
<dbReference type="GO" id="GO:0005509">
    <property type="term" value="F:calcium ion binding"/>
    <property type="evidence" value="ECO:0007669"/>
    <property type="project" value="InterPro"/>
</dbReference>
<dbReference type="PROSITE" id="PS50222">
    <property type="entry name" value="EF_HAND_2"/>
    <property type="match status" value="4"/>
</dbReference>
<evidence type="ECO:0000313" key="7">
    <source>
        <dbReference type="Proteomes" id="UP000014760"/>
    </source>
</evidence>
<dbReference type="AlphaFoldDB" id="R7URK2"/>
<dbReference type="PROSITE" id="PS00018">
    <property type="entry name" value="EF_HAND_1"/>
    <property type="match status" value="3"/>
</dbReference>
<proteinExistence type="predicted"/>
<keyword evidence="2" id="KW-0106">Calcium</keyword>
<dbReference type="Proteomes" id="UP000014760">
    <property type="component" value="Unassembled WGS sequence"/>
</dbReference>
<reference evidence="5 7" key="2">
    <citation type="journal article" date="2013" name="Nature">
        <title>Insights into bilaterian evolution from three spiralian genomes.</title>
        <authorList>
            <person name="Simakov O."/>
            <person name="Marletaz F."/>
            <person name="Cho S.J."/>
            <person name="Edsinger-Gonzales E."/>
            <person name="Havlak P."/>
            <person name="Hellsten U."/>
            <person name="Kuo D.H."/>
            <person name="Larsson T."/>
            <person name="Lv J."/>
            <person name="Arendt D."/>
            <person name="Savage R."/>
            <person name="Osoegawa K."/>
            <person name="de Jong P."/>
            <person name="Grimwood J."/>
            <person name="Chapman J.A."/>
            <person name="Shapiro H."/>
            <person name="Aerts A."/>
            <person name="Otillar R.P."/>
            <person name="Terry A.Y."/>
            <person name="Boore J.L."/>
            <person name="Grigoriev I.V."/>
            <person name="Lindberg D.R."/>
            <person name="Seaver E.C."/>
            <person name="Weisblat D.A."/>
            <person name="Putnam N.H."/>
            <person name="Rokhsar D.S."/>
        </authorList>
    </citation>
    <scope>NUCLEOTIDE SEQUENCE</scope>
    <source>
        <strain evidence="5 7">I ESC-2004</strain>
    </source>
</reference>
<evidence type="ECO:0000256" key="1">
    <source>
        <dbReference type="ARBA" id="ARBA00022737"/>
    </source>
</evidence>
<organism evidence="5">
    <name type="scientific">Capitella teleta</name>
    <name type="common">Polychaete worm</name>
    <dbReference type="NCBI Taxonomy" id="283909"/>
    <lineage>
        <taxon>Eukaryota</taxon>
        <taxon>Metazoa</taxon>
        <taxon>Spiralia</taxon>
        <taxon>Lophotrochozoa</taxon>
        <taxon>Annelida</taxon>
        <taxon>Polychaeta</taxon>
        <taxon>Sedentaria</taxon>
        <taxon>Scolecida</taxon>
        <taxon>Capitellidae</taxon>
        <taxon>Capitella</taxon>
    </lineage>
</organism>
<evidence type="ECO:0000256" key="2">
    <source>
        <dbReference type="ARBA" id="ARBA00022837"/>
    </source>
</evidence>
<accession>R7URK2</accession>
<evidence type="ECO:0000256" key="3">
    <source>
        <dbReference type="SAM" id="MobiDB-lite"/>
    </source>
</evidence>
<feature type="domain" description="EF-hand" evidence="4">
    <location>
        <begin position="221"/>
        <end position="256"/>
    </location>
</feature>
<dbReference type="EnsemblMetazoa" id="CapteT228814">
    <property type="protein sequence ID" value="CapteP228814"/>
    <property type="gene ID" value="CapteG228814"/>
</dbReference>
<keyword evidence="7" id="KW-1185">Reference proteome</keyword>
<dbReference type="EMBL" id="KB298496">
    <property type="protein sequence ID" value="ELU09134.1"/>
    <property type="molecule type" value="Genomic_DNA"/>
</dbReference>
<dbReference type="SMART" id="SM00054">
    <property type="entry name" value="EFh"/>
    <property type="match status" value="4"/>
</dbReference>
<dbReference type="HOGENOM" id="CLU_511160_0_0_1"/>
<feature type="compositionally biased region" description="Basic and acidic residues" evidence="3">
    <location>
        <begin position="438"/>
        <end position="450"/>
    </location>
</feature>
<feature type="compositionally biased region" description="Basic and acidic residues" evidence="3">
    <location>
        <begin position="477"/>
        <end position="490"/>
    </location>
</feature>
<feature type="domain" description="EF-hand" evidence="4">
    <location>
        <begin position="185"/>
        <end position="220"/>
    </location>
</feature>
<evidence type="ECO:0000259" key="4">
    <source>
        <dbReference type="PROSITE" id="PS50222"/>
    </source>
</evidence>
<feature type="domain" description="EF-hand" evidence="4">
    <location>
        <begin position="114"/>
        <end position="149"/>
    </location>
</feature>
<dbReference type="PANTHER" id="PTHR23048">
    <property type="entry name" value="MYOSIN LIGHT CHAIN 1, 3"/>
    <property type="match status" value="1"/>
</dbReference>
<sequence>MHTIQTRTFYTRELDLYSARVFFVGDASAAWISSLWITQTSSASLRLLWRTCSWCLGISPFPLLCCSHTVQHRNEHHAKQLAHEVVLLLYWVDSGDDWQTTHPTCLQVEHLTDEEIQEYKEAFAMFDKDGDGTISTKELGIVMRSLGQNPTESELQEIINEVDMDGNGTIDFEEFVVMMAKQQCLGPEELEQAFRMFDKDGDGFIDARELRHLLTNLGEKLTETEVDEMIREVDIDGDGKVDYNEFVQMLQPMMQLVDAAAHAYKDTAGPDPINPSISHSSSKPGLSTSSSSQPPNGPPRSIGRVTSVTPPQPTSPTGPPMSVPTGLKISPHHQAPLSPNPGSMQRLPPGSPRWASQPAYDRSPSPGGYSSSRSSGRDHPRHSRSYTEPCCCESSSHSSSGSEKGDVQYEHRFYDEAHANHRERRLSHQRSSPGIQRTHREGRPPREHQRSLPHSPHSVQHPVEERNGGGLHRHCSAHAEGRPPSREGTRHSSCSNNGRHDFPTGPGGDMHEQGWQYSRHASEERRSGKPKKR</sequence>
<evidence type="ECO:0000313" key="5">
    <source>
        <dbReference type="EMBL" id="ELU09134.1"/>
    </source>
</evidence>
<dbReference type="InterPro" id="IPR018247">
    <property type="entry name" value="EF_Hand_1_Ca_BS"/>
</dbReference>
<dbReference type="EMBL" id="AMQN01006496">
    <property type="status" value="NOT_ANNOTATED_CDS"/>
    <property type="molecule type" value="Genomic_DNA"/>
</dbReference>
<dbReference type="InterPro" id="IPR011992">
    <property type="entry name" value="EF-hand-dom_pair"/>
</dbReference>